<protein>
    <recommendedName>
        <fullName evidence="3">Methyltransferase small domain-containing protein</fullName>
    </recommendedName>
</protein>
<comment type="caution">
    <text evidence="1">The sequence shown here is derived from an EMBL/GenBank/DDBJ whole genome shotgun (WGS) entry which is preliminary data.</text>
</comment>
<reference evidence="1 2" key="1">
    <citation type="journal article" date="2016" name="Nat. Commun.">
        <title>Thousands of microbial genomes shed light on interconnected biogeochemical processes in an aquifer system.</title>
        <authorList>
            <person name="Anantharaman K."/>
            <person name="Brown C.T."/>
            <person name="Hug L.A."/>
            <person name="Sharon I."/>
            <person name="Castelle C.J."/>
            <person name="Probst A.J."/>
            <person name="Thomas B.C."/>
            <person name="Singh A."/>
            <person name="Wilkins M.J."/>
            <person name="Karaoz U."/>
            <person name="Brodie E.L."/>
            <person name="Williams K.H."/>
            <person name="Hubbard S.S."/>
            <person name="Banfield J.F."/>
        </authorList>
    </citation>
    <scope>NUCLEOTIDE SEQUENCE [LARGE SCALE GENOMIC DNA]</scope>
</reference>
<dbReference type="Gene3D" id="3.40.50.150">
    <property type="entry name" value="Vaccinia Virus protein VP39"/>
    <property type="match status" value="1"/>
</dbReference>
<proteinExistence type="predicted"/>
<gene>
    <name evidence="1" type="ORF">A2729_01515</name>
</gene>
<dbReference type="SUPFAM" id="SSF53335">
    <property type="entry name" value="S-adenosyl-L-methionine-dependent methyltransferases"/>
    <property type="match status" value="1"/>
</dbReference>
<dbReference type="EMBL" id="MHIB01000007">
    <property type="protein sequence ID" value="OGY45039.1"/>
    <property type="molecule type" value="Genomic_DNA"/>
</dbReference>
<evidence type="ECO:0000313" key="2">
    <source>
        <dbReference type="Proteomes" id="UP000178930"/>
    </source>
</evidence>
<evidence type="ECO:0008006" key="3">
    <source>
        <dbReference type="Google" id="ProtNLM"/>
    </source>
</evidence>
<dbReference type="STRING" id="1797532.A2729_01515"/>
<dbReference type="AlphaFoldDB" id="A0A1G1XY99"/>
<dbReference type="InterPro" id="IPR029063">
    <property type="entry name" value="SAM-dependent_MTases_sf"/>
</dbReference>
<accession>A0A1G1XY99</accession>
<sequence length="349" mass="38913">MIVFARSTLATIVDCLTHVASDGGRWLPEEKRNRIYPLTAELLACDVSKRRQVAKLLACCDGHCGYAAVSALLECSSERPTIFLPVDTFDPADPWSKVFRQALAKLKVGGKTLCEVGPGSGVATIELINLSTPPAKIVLDELDPHVLAVTRLNVETVCQERLTEFGIELEYLVGDAANVFQWLALQRSHRFDYIIGCIPQVPAGGDNLWEWQNMAHEYDDRIHSHFRDWGLGLLYDVQRAGKEVLAADGAMVFVHSGRVPDAVHRQFHQSLGLKVRRTLINEMIAHCPTTSLEYLFGHKEHLLFADREGNKPLTPEDAECKRQQAIATDPNCHDCGVYHRVLVLETVPN</sequence>
<dbReference type="Proteomes" id="UP000178930">
    <property type="component" value="Unassembled WGS sequence"/>
</dbReference>
<organism evidence="1 2">
    <name type="scientific">Candidatus Buchananbacteria bacterium RIFCSPHIGHO2_01_FULL_39_14</name>
    <dbReference type="NCBI Taxonomy" id="1797532"/>
    <lineage>
        <taxon>Bacteria</taxon>
        <taxon>Candidatus Buchananiibacteriota</taxon>
    </lineage>
</organism>
<evidence type="ECO:0000313" key="1">
    <source>
        <dbReference type="EMBL" id="OGY45039.1"/>
    </source>
</evidence>
<name>A0A1G1XY99_9BACT</name>